<dbReference type="AlphaFoldDB" id="A0A9P9WUC1"/>
<feature type="region of interest" description="Disordered" evidence="1">
    <location>
        <begin position="65"/>
        <end position="89"/>
    </location>
</feature>
<accession>A0A9P9WUC1</accession>
<feature type="region of interest" description="Disordered" evidence="1">
    <location>
        <begin position="1"/>
        <end position="31"/>
    </location>
</feature>
<organism evidence="2 3">
    <name type="scientific">Neoarthrinium moseri</name>
    <dbReference type="NCBI Taxonomy" id="1658444"/>
    <lineage>
        <taxon>Eukaryota</taxon>
        <taxon>Fungi</taxon>
        <taxon>Dikarya</taxon>
        <taxon>Ascomycota</taxon>
        <taxon>Pezizomycotina</taxon>
        <taxon>Sordariomycetes</taxon>
        <taxon>Xylariomycetidae</taxon>
        <taxon>Amphisphaeriales</taxon>
        <taxon>Apiosporaceae</taxon>
        <taxon>Neoarthrinium</taxon>
    </lineage>
</organism>
<comment type="caution">
    <text evidence="2">The sequence shown here is derived from an EMBL/GenBank/DDBJ whole genome shotgun (WGS) entry which is preliminary data.</text>
</comment>
<gene>
    <name evidence="2" type="ORF">JX265_002419</name>
</gene>
<name>A0A9P9WUC1_9PEZI</name>
<feature type="compositionally biased region" description="Basic and acidic residues" evidence="1">
    <location>
        <begin position="1"/>
        <end position="11"/>
    </location>
</feature>
<protein>
    <submittedName>
        <fullName evidence="2">Uncharacterized protein</fullName>
    </submittedName>
</protein>
<evidence type="ECO:0000313" key="3">
    <source>
        <dbReference type="Proteomes" id="UP000829685"/>
    </source>
</evidence>
<dbReference type="EMBL" id="JAFIMR010000004">
    <property type="protein sequence ID" value="KAI1879465.1"/>
    <property type="molecule type" value="Genomic_DNA"/>
</dbReference>
<proteinExistence type="predicted"/>
<reference evidence="2" key="1">
    <citation type="submission" date="2021-03" db="EMBL/GenBank/DDBJ databases">
        <title>Revisited historic fungal species revealed as producer of novel bioactive compounds through whole genome sequencing and comparative genomics.</title>
        <authorList>
            <person name="Vignolle G.A."/>
            <person name="Hochenegger N."/>
            <person name="Mach R.L."/>
            <person name="Mach-Aigner A.R."/>
            <person name="Javad Rahimi M."/>
            <person name="Salim K.A."/>
            <person name="Chan C.M."/>
            <person name="Lim L.B.L."/>
            <person name="Cai F."/>
            <person name="Druzhinina I.S."/>
            <person name="U'Ren J.M."/>
            <person name="Derntl C."/>
        </authorList>
    </citation>
    <scope>NUCLEOTIDE SEQUENCE</scope>
    <source>
        <strain evidence="2">TUCIM 5799</strain>
    </source>
</reference>
<evidence type="ECO:0000313" key="2">
    <source>
        <dbReference type="EMBL" id="KAI1879465.1"/>
    </source>
</evidence>
<dbReference type="Proteomes" id="UP000829685">
    <property type="component" value="Unassembled WGS sequence"/>
</dbReference>
<sequence>MRPGRSVEDAGQKQSGAAALGSEETGGIFTEKRIHPSCRTAVLPSTASSNQLLHTEGTAAHNTFGWADCHCTTSGPEPQKKPSPQPNQQ</sequence>
<evidence type="ECO:0000256" key="1">
    <source>
        <dbReference type="SAM" id="MobiDB-lite"/>
    </source>
</evidence>
<keyword evidence="3" id="KW-1185">Reference proteome</keyword>